<proteinExistence type="predicted"/>
<feature type="transmembrane region" description="Helical" evidence="2">
    <location>
        <begin position="1358"/>
        <end position="1375"/>
    </location>
</feature>
<dbReference type="EMBL" id="FOEG01000002">
    <property type="protein sequence ID" value="SEO75587.1"/>
    <property type="molecule type" value="Genomic_DNA"/>
</dbReference>
<evidence type="ECO:0000256" key="1">
    <source>
        <dbReference type="SAM" id="MobiDB-lite"/>
    </source>
</evidence>
<sequence length="1608" mass="176354">MGFGTGRPWARVFFAGQSFRVSQFEGYERISQPYRYRVVATLARSDTLPHRHDVVGGEAVLQWNCGVMRDGSAPGIVTRYQAGDCPDSDKRYAELVIEPALRLLDHDFDTRLYTRVDVKEQVLSFVESVGYADAHEWKVREDIPQREHVLQAAESTFAFMQRLLARAGVFYVWGGAYRDAYPWQTMHREELSFVDDTGELPVRSGPLRFSNKAHPEPGEFGIDRYRLVTRRPIAPQPLTVHRLQNREERKHLERVRRERSEATRYLLRGWGPQADLHAGMRFRPDGLASSERDGETRWQEIHLITHVEHRFWMKNLDGEPVPTFRTYIEAHPEIRGDTPFLYRPPEPEPAERPLVMSARVVSAKWGAPQAKPGGGARIAMPDKGEASNEVARVIPYNTAKPRAGWYTPLVDQNRVLVSCFNHDPDMPVILGVLPTASNAQPSARKAGRDGAYRTQGGQGLTVERAGERASENARLTLHSPRMQGFLDMTLDGEDGTPPALVSLACEKGLLHLESGSAFSEYAGGDRAERIEGGEQVTVNELVHARTEASLRAHAHTGLAFRGGDGARLQAGGDRLQLRASERMQMRAADTVTLASTHGDVRFDARGHITLAGVGVSIDSSSGPLTITNASNNAGLAVHPDGRVRLWGTRVQLDTPGQLIMQGNVNYDSSAPAAESPVTVTPNKVKIPSEYAERDIQDAHAPETVEPAETAVLVRPRRYAAAPRDNADQPAHDYSGDNLRGPDQLTELQRSRYVLDDLREGYLYVLANEALACLYNTEDGQLVVVDGVDEMGLGVHLDALLVPENFGTVRIAFSEHPWTDRQRSRVLGDEDGARDRFMQPFNLDDRADQPEAWSLPGESAENGAASGRINGAFGIALDDPLGVVYGLADRVDAALEAIRSYMAEPDPDDPDGVERYRRATVAQTIEQLYRTGWEHEESVETVTRKYYSQARTHGTKYEPSPAHQRSVILTSGLYGAMGNRLSSHVAEHKRVEALTRYEARVAELETELARCASDRVVWLESWSDTDSTTKLGTAWETFDRNDPDDCQAFEYSVAVAVRGMCTQRHIDDSATANDPEFALFGRWMDAGPEHNPVYRALFGMPGLADAAAELERAEREADANDDGGDDAGWPAHLRAAANVIRQYHDSAPYNQATVELLMTSTTYALRNEGGRLRGASADSVDGFLLRQFGAPDGEALRGFMIRHGAYLEVIEETTEQAFRRIEASQASSAEGVRSAAPGRGDPGTSRAGRTRLIQVHDVVHRSESPAAPLDRAFGGGVGMAGMTGLSGIVVVWNLAEAVNSLGEEGLARGGAQAAVAIASLGSALNAALNNFAGVARVAESIPLAGYAVRALRSVGAARFFGYGGAIAIGVTYGLKTRDALLEGEYGQAARYAAAGVLLAVGDSALTYWGTATLVAFWSPQVALFVGIVAMVAGLWLLISGELKEMLMELISGEREGAPMELSEWLERSVFGTDNPAYRDPRFESLDEELTQLSVVLHRPDVLRVTWDDDGPRGALAAMTCYLPGFDADHSVLQVLVNGEPATGRRIVEEQQHAGALLRLEQPVTRGSARREVAFTIRYRPSPEFPETYVREATVEKPGWLSGILNRLNS</sequence>
<organism evidence="4 5">
    <name type="scientific">Aquisalimonas asiatica</name>
    <dbReference type="NCBI Taxonomy" id="406100"/>
    <lineage>
        <taxon>Bacteria</taxon>
        <taxon>Pseudomonadati</taxon>
        <taxon>Pseudomonadota</taxon>
        <taxon>Gammaproteobacteria</taxon>
        <taxon>Chromatiales</taxon>
        <taxon>Ectothiorhodospiraceae</taxon>
        <taxon>Aquisalimonas</taxon>
    </lineage>
</organism>
<evidence type="ECO:0000256" key="2">
    <source>
        <dbReference type="SAM" id="Phobius"/>
    </source>
</evidence>
<dbReference type="CDD" id="cd20701">
    <property type="entry name" value="MIX"/>
    <property type="match status" value="1"/>
</dbReference>
<keyword evidence="2" id="KW-1133">Transmembrane helix</keyword>
<feature type="region of interest" description="Disordered" evidence="1">
    <location>
        <begin position="718"/>
        <end position="742"/>
    </location>
</feature>
<evidence type="ECO:0000259" key="3">
    <source>
        <dbReference type="Pfam" id="PF20249"/>
    </source>
</evidence>
<feature type="transmembrane region" description="Helical" evidence="2">
    <location>
        <begin position="1413"/>
        <end position="1437"/>
    </location>
</feature>
<dbReference type="SUPFAM" id="SSF69279">
    <property type="entry name" value="Phage tail proteins"/>
    <property type="match status" value="1"/>
</dbReference>
<accession>A0A1H8SAK3</accession>
<keyword evidence="5" id="KW-1185">Reference proteome</keyword>
<dbReference type="RefSeq" id="WP_091641734.1">
    <property type="nucleotide sequence ID" value="NZ_FOEG01000002.1"/>
</dbReference>
<dbReference type="STRING" id="406100.SAMN04488052_102635"/>
<feature type="compositionally biased region" description="Basic and acidic residues" evidence="1">
    <location>
        <begin position="724"/>
        <end position="734"/>
    </location>
</feature>
<protein>
    <submittedName>
        <fullName evidence="4">Uncharacterized conserved protein, implicated in type VI secretion and phage assembly</fullName>
    </submittedName>
</protein>
<keyword evidence="2" id="KW-0472">Membrane</keyword>
<dbReference type="InterPro" id="IPR046864">
    <property type="entry name" value="VasX_N"/>
</dbReference>
<feature type="transmembrane region" description="Helical" evidence="2">
    <location>
        <begin position="1387"/>
        <end position="1407"/>
    </location>
</feature>
<name>A0A1H8SAK3_9GAMM</name>
<feature type="domain" description="Toxin VasX N-terminal region" evidence="3">
    <location>
        <begin position="711"/>
        <end position="844"/>
    </location>
</feature>
<reference evidence="4 5" key="1">
    <citation type="submission" date="2016-10" db="EMBL/GenBank/DDBJ databases">
        <authorList>
            <person name="de Groot N.N."/>
        </authorList>
    </citation>
    <scope>NUCLEOTIDE SEQUENCE [LARGE SCALE GENOMIC DNA]</scope>
    <source>
        <strain evidence="4 5">CGMCC 1.6291</strain>
    </source>
</reference>
<gene>
    <name evidence="4" type="ORF">SAMN04488052_102635</name>
</gene>
<evidence type="ECO:0000313" key="4">
    <source>
        <dbReference type="EMBL" id="SEO75587.1"/>
    </source>
</evidence>
<dbReference type="OrthoDB" id="5789527at2"/>
<feature type="region of interest" description="Disordered" evidence="1">
    <location>
        <begin position="1222"/>
        <end position="1248"/>
    </location>
</feature>
<dbReference type="Pfam" id="PF20249">
    <property type="entry name" value="VasX_N"/>
    <property type="match status" value="1"/>
</dbReference>
<dbReference type="Proteomes" id="UP000199657">
    <property type="component" value="Unassembled WGS sequence"/>
</dbReference>
<keyword evidence="2" id="KW-0812">Transmembrane</keyword>
<dbReference type="Gene3D" id="3.55.50.10">
    <property type="entry name" value="Baseplate protein-like domains"/>
    <property type="match status" value="1"/>
</dbReference>
<evidence type="ECO:0000313" key="5">
    <source>
        <dbReference type="Proteomes" id="UP000199657"/>
    </source>
</evidence>
<dbReference type="Pfam" id="PF05954">
    <property type="entry name" value="Phage_GPD"/>
    <property type="match status" value="1"/>
</dbReference>